<organism evidence="5 6">
    <name type="scientific">Shouchella clausii</name>
    <name type="common">Alkalihalobacillus clausii</name>
    <dbReference type="NCBI Taxonomy" id="79880"/>
    <lineage>
        <taxon>Bacteria</taxon>
        <taxon>Bacillati</taxon>
        <taxon>Bacillota</taxon>
        <taxon>Bacilli</taxon>
        <taxon>Bacillales</taxon>
        <taxon>Bacillaceae</taxon>
        <taxon>Shouchella</taxon>
    </lineage>
</organism>
<sequence>MKKGGPTVGLLEKMLPLTEEEKDILEYRRVMKARYTSKQQFIIEANKFLAPGAEIMIRKHTRFIDFPPHKHDYIEMNYVYNGSLKQTIGDRAVELQKGELVVLNQHIEHQIEACGTEDIIINFIIQPSFFNYIFSFLNVEGPFYSFLIDSIHGGEPFGQFLYFKCAKEESVQQLLRKMVEEMMEPDAYSQASIKLYVGMLMIELAKKANTLDGRPKPSLHNQWIRQTFAYIDEQYKHASLYELAERLNQPHYLLSKVIKKQTGKTFKALLQERRLDIAKELLVQSDVPVSVIAQEIGYDNFSYFYQIFKKHFHTTPLVYRKKHRSSPPQ</sequence>
<keyword evidence="1" id="KW-0805">Transcription regulation</keyword>
<dbReference type="InterPro" id="IPR014710">
    <property type="entry name" value="RmlC-like_jellyroll"/>
</dbReference>
<dbReference type="Pfam" id="PF02311">
    <property type="entry name" value="AraC_binding"/>
    <property type="match status" value="1"/>
</dbReference>
<dbReference type="Gene3D" id="1.10.10.60">
    <property type="entry name" value="Homeodomain-like"/>
    <property type="match status" value="2"/>
</dbReference>
<reference evidence="5 6" key="1">
    <citation type="submission" date="2017-07" db="EMBL/GenBank/DDBJ databases">
        <title>Isolation and whole genome analysis of endospore-forming bacteria from heroin.</title>
        <authorList>
            <person name="Kalinowski J."/>
            <person name="Ahrens B."/>
            <person name="Al-Dilaimi A."/>
            <person name="Winkler A."/>
            <person name="Wibberg D."/>
            <person name="Schleenbecker U."/>
            <person name="Ruckert C."/>
            <person name="Wolfel R."/>
            <person name="Grass G."/>
        </authorList>
    </citation>
    <scope>NUCLEOTIDE SEQUENCE [LARGE SCALE GENOMIC DNA]</scope>
    <source>
        <strain evidence="5 6">7523-2</strain>
    </source>
</reference>
<feature type="domain" description="HTH araC/xylS-type" evidence="4">
    <location>
        <begin position="225"/>
        <end position="322"/>
    </location>
</feature>
<dbReference type="InterPro" id="IPR011051">
    <property type="entry name" value="RmlC_Cupin_sf"/>
</dbReference>
<accession>A0A268S5G6</accession>
<dbReference type="GO" id="GO:0043565">
    <property type="term" value="F:sequence-specific DNA binding"/>
    <property type="evidence" value="ECO:0007669"/>
    <property type="project" value="InterPro"/>
</dbReference>
<name>A0A268S5G6_SHOCL</name>
<evidence type="ECO:0000313" key="5">
    <source>
        <dbReference type="EMBL" id="PAF27742.1"/>
    </source>
</evidence>
<dbReference type="GO" id="GO:0003700">
    <property type="term" value="F:DNA-binding transcription factor activity"/>
    <property type="evidence" value="ECO:0007669"/>
    <property type="project" value="InterPro"/>
</dbReference>
<keyword evidence="3" id="KW-0804">Transcription</keyword>
<keyword evidence="2" id="KW-0238">DNA-binding</keyword>
<evidence type="ECO:0000313" key="6">
    <source>
        <dbReference type="Proteomes" id="UP000216133"/>
    </source>
</evidence>
<dbReference type="Pfam" id="PF12833">
    <property type="entry name" value="HTH_18"/>
    <property type="match status" value="1"/>
</dbReference>
<dbReference type="Proteomes" id="UP000216133">
    <property type="component" value="Unassembled WGS sequence"/>
</dbReference>
<dbReference type="PROSITE" id="PS01124">
    <property type="entry name" value="HTH_ARAC_FAMILY_2"/>
    <property type="match status" value="1"/>
</dbReference>
<dbReference type="SUPFAM" id="SSF46689">
    <property type="entry name" value="Homeodomain-like"/>
    <property type="match status" value="1"/>
</dbReference>
<evidence type="ECO:0000256" key="2">
    <source>
        <dbReference type="ARBA" id="ARBA00023125"/>
    </source>
</evidence>
<dbReference type="SUPFAM" id="SSF51182">
    <property type="entry name" value="RmlC-like cupins"/>
    <property type="match status" value="1"/>
</dbReference>
<dbReference type="Gene3D" id="2.60.120.10">
    <property type="entry name" value="Jelly Rolls"/>
    <property type="match status" value="1"/>
</dbReference>
<dbReference type="EMBL" id="NPBS01000009">
    <property type="protein sequence ID" value="PAF27742.1"/>
    <property type="molecule type" value="Genomic_DNA"/>
</dbReference>
<gene>
    <name evidence="5" type="ORF">CHH61_01820</name>
</gene>
<dbReference type="PANTHER" id="PTHR43280">
    <property type="entry name" value="ARAC-FAMILY TRANSCRIPTIONAL REGULATOR"/>
    <property type="match status" value="1"/>
</dbReference>
<comment type="caution">
    <text evidence="5">The sequence shown here is derived from an EMBL/GenBank/DDBJ whole genome shotgun (WGS) entry which is preliminary data.</text>
</comment>
<protein>
    <submittedName>
        <fullName evidence="5">AraC family transcriptional regulator</fullName>
    </submittedName>
</protein>
<dbReference type="PANTHER" id="PTHR43280:SF28">
    <property type="entry name" value="HTH-TYPE TRANSCRIPTIONAL ACTIVATOR RHAS"/>
    <property type="match status" value="1"/>
</dbReference>
<dbReference type="InterPro" id="IPR009057">
    <property type="entry name" value="Homeodomain-like_sf"/>
</dbReference>
<evidence type="ECO:0000256" key="1">
    <source>
        <dbReference type="ARBA" id="ARBA00023015"/>
    </source>
</evidence>
<dbReference type="AlphaFoldDB" id="A0A268S5G6"/>
<evidence type="ECO:0000256" key="3">
    <source>
        <dbReference type="ARBA" id="ARBA00023163"/>
    </source>
</evidence>
<dbReference type="InterPro" id="IPR018060">
    <property type="entry name" value="HTH_AraC"/>
</dbReference>
<dbReference type="InterPro" id="IPR003313">
    <property type="entry name" value="AraC-bd"/>
</dbReference>
<evidence type="ECO:0000259" key="4">
    <source>
        <dbReference type="PROSITE" id="PS01124"/>
    </source>
</evidence>
<proteinExistence type="predicted"/>
<dbReference type="SMART" id="SM00342">
    <property type="entry name" value="HTH_ARAC"/>
    <property type="match status" value="1"/>
</dbReference>